<dbReference type="EMBL" id="LRGB01001725">
    <property type="protein sequence ID" value="KZS10783.1"/>
    <property type="molecule type" value="Genomic_DNA"/>
</dbReference>
<feature type="transmembrane region" description="Helical" evidence="1">
    <location>
        <begin position="21"/>
        <end position="42"/>
    </location>
</feature>
<evidence type="ECO:0000256" key="1">
    <source>
        <dbReference type="SAM" id="Phobius"/>
    </source>
</evidence>
<dbReference type="AlphaFoldDB" id="A0A164TV42"/>
<keyword evidence="1" id="KW-0472">Membrane</keyword>
<keyword evidence="3" id="KW-1185">Reference proteome</keyword>
<gene>
    <name evidence="2" type="ORF">APZ42_024702</name>
</gene>
<sequence>MLLDIAFLRMIFTTLFSSYSLSTLLILLCFFYFFYFVFYYLVPDTYRVVGYAFELVN</sequence>
<keyword evidence="1" id="KW-0812">Transmembrane</keyword>
<keyword evidence="1" id="KW-1133">Transmembrane helix</keyword>
<protein>
    <submittedName>
        <fullName evidence="2">Uncharacterized protein</fullName>
    </submittedName>
</protein>
<reference evidence="2 3" key="1">
    <citation type="submission" date="2016-03" db="EMBL/GenBank/DDBJ databases">
        <title>EvidentialGene: Evidence-directed Construction of Genes on Genomes.</title>
        <authorList>
            <person name="Gilbert D.G."/>
            <person name="Choi J.-H."/>
            <person name="Mockaitis K."/>
            <person name="Colbourne J."/>
            <person name="Pfrender M."/>
        </authorList>
    </citation>
    <scope>NUCLEOTIDE SEQUENCE [LARGE SCALE GENOMIC DNA]</scope>
    <source>
        <strain evidence="2 3">Xinb3</strain>
        <tissue evidence="2">Complete organism</tissue>
    </source>
</reference>
<organism evidence="2 3">
    <name type="scientific">Daphnia magna</name>
    <dbReference type="NCBI Taxonomy" id="35525"/>
    <lineage>
        <taxon>Eukaryota</taxon>
        <taxon>Metazoa</taxon>
        <taxon>Ecdysozoa</taxon>
        <taxon>Arthropoda</taxon>
        <taxon>Crustacea</taxon>
        <taxon>Branchiopoda</taxon>
        <taxon>Diplostraca</taxon>
        <taxon>Cladocera</taxon>
        <taxon>Anomopoda</taxon>
        <taxon>Daphniidae</taxon>
        <taxon>Daphnia</taxon>
    </lineage>
</organism>
<dbReference type="Proteomes" id="UP000076858">
    <property type="component" value="Unassembled WGS sequence"/>
</dbReference>
<comment type="caution">
    <text evidence="2">The sequence shown here is derived from an EMBL/GenBank/DDBJ whole genome shotgun (WGS) entry which is preliminary data.</text>
</comment>
<accession>A0A164TV42</accession>
<evidence type="ECO:0000313" key="3">
    <source>
        <dbReference type="Proteomes" id="UP000076858"/>
    </source>
</evidence>
<name>A0A164TV42_9CRUS</name>
<proteinExistence type="predicted"/>
<evidence type="ECO:0000313" key="2">
    <source>
        <dbReference type="EMBL" id="KZS10783.1"/>
    </source>
</evidence>